<proteinExistence type="predicted"/>
<keyword evidence="2" id="KW-1185">Reference proteome</keyword>
<gene>
    <name evidence="1" type="ORF">Sjap_013300</name>
</gene>
<name>A0AAP0NYH5_9MAGN</name>
<sequence length="54" mass="5711">MVAISPRDTSTSVDISLTTCGTGKTRATPPKLLLPSESRALGKCFSRGKTRANM</sequence>
<evidence type="ECO:0000313" key="1">
    <source>
        <dbReference type="EMBL" id="KAK9123698.1"/>
    </source>
</evidence>
<organism evidence="1 2">
    <name type="scientific">Stephania japonica</name>
    <dbReference type="NCBI Taxonomy" id="461633"/>
    <lineage>
        <taxon>Eukaryota</taxon>
        <taxon>Viridiplantae</taxon>
        <taxon>Streptophyta</taxon>
        <taxon>Embryophyta</taxon>
        <taxon>Tracheophyta</taxon>
        <taxon>Spermatophyta</taxon>
        <taxon>Magnoliopsida</taxon>
        <taxon>Ranunculales</taxon>
        <taxon>Menispermaceae</taxon>
        <taxon>Menispermoideae</taxon>
        <taxon>Cissampelideae</taxon>
        <taxon>Stephania</taxon>
    </lineage>
</organism>
<evidence type="ECO:0000313" key="2">
    <source>
        <dbReference type="Proteomes" id="UP001417504"/>
    </source>
</evidence>
<reference evidence="1 2" key="1">
    <citation type="submission" date="2024-01" db="EMBL/GenBank/DDBJ databases">
        <title>Genome assemblies of Stephania.</title>
        <authorList>
            <person name="Yang L."/>
        </authorList>
    </citation>
    <scope>NUCLEOTIDE SEQUENCE [LARGE SCALE GENOMIC DNA]</scope>
    <source>
        <strain evidence="1">QJT</strain>
        <tissue evidence="1">Leaf</tissue>
    </source>
</reference>
<dbReference type="EMBL" id="JBBNAE010000005">
    <property type="protein sequence ID" value="KAK9123698.1"/>
    <property type="molecule type" value="Genomic_DNA"/>
</dbReference>
<comment type="caution">
    <text evidence="1">The sequence shown here is derived from an EMBL/GenBank/DDBJ whole genome shotgun (WGS) entry which is preliminary data.</text>
</comment>
<dbReference type="AlphaFoldDB" id="A0AAP0NYH5"/>
<dbReference type="Proteomes" id="UP001417504">
    <property type="component" value="Unassembled WGS sequence"/>
</dbReference>
<accession>A0AAP0NYH5</accession>
<protein>
    <submittedName>
        <fullName evidence="1">Uncharacterized protein</fullName>
    </submittedName>
</protein>